<protein>
    <recommendedName>
        <fullName evidence="3">Acyl carrier protein</fullName>
    </recommendedName>
</protein>
<gene>
    <name evidence="1" type="ORF">GM668_22125</name>
</gene>
<dbReference type="AlphaFoldDB" id="A0A6L6Q5L2"/>
<dbReference type="RefSeq" id="WP_155441115.1">
    <property type="nucleotide sequence ID" value="NZ_WNLA01000017.1"/>
</dbReference>
<reference evidence="1 2" key="1">
    <citation type="submission" date="2019-11" db="EMBL/GenBank/DDBJ databases">
        <title>Type strains purchased from KCTC, JCM and DSMZ.</title>
        <authorList>
            <person name="Lu H."/>
        </authorList>
    </citation>
    <scope>NUCLEOTIDE SEQUENCE [LARGE SCALE GENOMIC DNA]</scope>
    <source>
        <strain evidence="1 2">KCTC 42409</strain>
    </source>
</reference>
<organism evidence="1 2">
    <name type="scientific">Pseudoduganella ginsengisoli</name>
    <dbReference type="NCBI Taxonomy" id="1462440"/>
    <lineage>
        <taxon>Bacteria</taxon>
        <taxon>Pseudomonadati</taxon>
        <taxon>Pseudomonadota</taxon>
        <taxon>Betaproteobacteria</taxon>
        <taxon>Burkholderiales</taxon>
        <taxon>Oxalobacteraceae</taxon>
        <taxon>Telluria group</taxon>
        <taxon>Pseudoduganella</taxon>
    </lineage>
</organism>
<comment type="caution">
    <text evidence="1">The sequence shown here is derived from an EMBL/GenBank/DDBJ whole genome shotgun (WGS) entry which is preliminary data.</text>
</comment>
<evidence type="ECO:0000313" key="1">
    <source>
        <dbReference type="EMBL" id="MTW04776.1"/>
    </source>
</evidence>
<evidence type="ECO:0008006" key="3">
    <source>
        <dbReference type="Google" id="ProtNLM"/>
    </source>
</evidence>
<dbReference type="EMBL" id="WNLA01000017">
    <property type="protein sequence ID" value="MTW04776.1"/>
    <property type="molecule type" value="Genomic_DNA"/>
</dbReference>
<keyword evidence="2" id="KW-1185">Reference proteome</keyword>
<evidence type="ECO:0000313" key="2">
    <source>
        <dbReference type="Proteomes" id="UP000484015"/>
    </source>
</evidence>
<proteinExistence type="predicted"/>
<accession>A0A6L6Q5L2</accession>
<sequence>MVMTQELAIRAIRDAVHQVVGEEWAQEMVIDGDTSLSGGLELDSIEIAKVIEIMLRRFPTVDFESWFGQMAMQQIAGLTVGDIAAFIASSRPELAA</sequence>
<dbReference type="Proteomes" id="UP000484015">
    <property type="component" value="Unassembled WGS sequence"/>
</dbReference>
<name>A0A6L6Q5L2_9BURK</name>